<dbReference type="SUPFAM" id="SSF56726">
    <property type="entry name" value="DNA topoisomerase IV, alpha subunit"/>
    <property type="match status" value="1"/>
</dbReference>
<reference evidence="4" key="1">
    <citation type="submission" date="2017-02" db="UniProtKB">
        <authorList>
            <consortium name="WormBaseParasite"/>
        </authorList>
    </citation>
    <scope>IDENTIFICATION</scope>
</reference>
<dbReference type="STRING" id="102285.A0A0R3TLX0"/>
<protein>
    <submittedName>
        <fullName evidence="4">TP6A_N domain-containing protein</fullName>
    </submittedName>
</protein>
<dbReference type="EMBL" id="UZAE01012244">
    <property type="protein sequence ID" value="VDO04169.1"/>
    <property type="molecule type" value="Genomic_DNA"/>
</dbReference>
<accession>A0A0R3TLX0</accession>
<dbReference type="InterPro" id="IPR034136">
    <property type="entry name" value="TOPRIM_Topo6A/Spo11"/>
</dbReference>
<name>A0A0R3TLX0_RODNA</name>
<dbReference type="Pfam" id="PF21180">
    <property type="entry name" value="TOP6A-Spo11_Toprim"/>
    <property type="match status" value="1"/>
</dbReference>
<dbReference type="PANTHER" id="PTHR10848:SF0">
    <property type="entry name" value="MEIOTIC RECOMBINATION PROTEIN SPO11"/>
    <property type="match status" value="1"/>
</dbReference>
<dbReference type="InterPro" id="IPR002815">
    <property type="entry name" value="Spo11/TopoVI_A"/>
</dbReference>
<feature type="domain" description="Topoisomerase 6 subunit A/Spo11 TOPRIM" evidence="1">
    <location>
        <begin position="12"/>
        <end position="77"/>
    </location>
</feature>
<dbReference type="InterPro" id="IPR036078">
    <property type="entry name" value="Spo11/TopoVI_A_sf"/>
</dbReference>
<dbReference type="OrthoDB" id="5377392at2759"/>
<dbReference type="Gene3D" id="3.40.1360.10">
    <property type="match status" value="1"/>
</dbReference>
<organism evidence="4">
    <name type="scientific">Rodentolepis nana</name>
    <name type="common">Dwarf tapeworm</name>
    <name type="synonym">Hymenolepis nana</name>
    <dbReference type="NCBI Taxonomy" id="102285"/>
    <lineage>
        <taxon>Eukaryota</taxon>
        <taxon>Metazoa</taxon>
        <taxon>Spiralia</taxon>
        <taxon>Lophotrochozoa</taxon>
        <taxon>Platyhelminthes</taxon>
        <taxon>Cestoda</taxon>
        <taxon>Eucestoda</taxon>
        <taxon>Cyclophyllidea</taxon>
        <taxon>Hymenolepididae</taxon>
        <taxon>Rodentolepis</taxon>
    </lineage>
</organism>
<evidence type="ECO:0000259" key="1">
    <source>
        <dbReference type="Pfam" id="PF21180"/>
    </source>
</evidence>
<dbReference type="AlphaFoldDB" id="A0A0R3TLX0"/>
<dbReference type="GO" id="GO:0000228">
    <property type="term" value="C:nuclear chromosome"/>
    <property type="evidence" value="ECO:0007669"/>
    <property type="project" value="TreeGrafter"/>
</dbReference>
<keyword evidence="3" id="KW-1185">Reference proteome</keyword>
<dbReference type="GO" id="GO:0003918">
    <property type="term" value="F:DNA topoisomerase type II (double strand cut, ATP-hydrolyzing) activity"/>
    <property type="evidence" value="ECO:0007669"/>
    <property type="project" value="InterPro"/>
</dbReference>
<evidence type="ECO:0000313" key="3">
    <source>
        <dbReference type="Proteomes" id="UP000278807"/>
    </source>
</evidence>
<gene>
    <name evidence="2" type="ORF">HNAJ_LOCUS8268</name>
</gene>
<dbReference type="Proteomes" id="UP000278807">
    <property type="component" value="Unassembled WGS sequence"/>
</dbReference>
<dbReference type="PANTHER" id="PTHR10848">
    <property type="entry name" value="MEIOTIC RECOMBINATION PROTEIN SPO11"/>
    <property type="match status" value="1"/>
</dbReference>
<sequence>MLAHDVSCSANFVLVIEKDATFQKIMLSDFYGDFQPCLLITSKGYPDLAMRSFLSKLCQKYPKLPMYALVDADPHGKNSFDILKSRYRHILDLQIWIKSNLFVSINSNFIESISSSCFWSCNMCP</sequence>
<dbReference type="GO" id="GO:0000706">
    <property type="term" value="P:meiotic DNA double-strand break processing"/>
    <property type="evidence" value="ECO:0007669"/>
    <property type="project" value="TreeGrafter"/>
</dbReference>
<proteinExistence type="predicted"/>
<reference evidence="2 3" key="2">
    <citation type="submission" date="2018-11" db="EMBL/GenBank/DDBJ databases">
        <authorList>
            <consortium name="Pathogen Informatics"/>
        </authorList>
    </citation>
    <scope>NUCLEOTIDE SEQUENCE [LARGE SCALE GENOMIC DNA]</scope>
</reference>
<dbReference type="GO" id="GO:0007131">
    <property type="term" value="P:reciprocal meiotic recombination"/>
    <property type="evidence" value="ECO:0007669"/>
    <property type="project" value="TreeGrafter"/>
</dbReference>
<dbReference type="GO" id="GO:0042138">
    <property type="term" value="P:meiotic DNA double-strand break formation"/>
    <property type="evidence" value="ECO:0007669"/>
    <property type="project" value="TreeGrafter"/>
</dbReference>
<dbReference type="GO" id="GO:0003677">
    <property type="term" value="F:DNA binding"/>
    <property type="evidence" value="ECO:0007669"/>
    <property type="project" value="InterPro"/>
</dbReference>
<evidence type="ECO:0000313" key="2">
    <source>
        <dbReference type="EMBL" id="VDO04169.1"/>
    </source>
</evidence>
<dbReference type="PRINTS" id="PR01550">
    <property type="entry name" value="TOP6AFAMILY"/>
</dbReference>
<evidence type="ECO:0000313" key="4">
    <source>
        <dbReference type="WBParaSite" id="HNAJ_0000827201-mRNA-1"/>
    </source>
</evidence>
<dbReference type="WBParaSite" id="HNAJ_0000827201-mRNA-1">
    <property type="protein sequence ID" value="HNAJ_0000827201-mRNA-1"/>
    <property type="gene ID" value="HNAJ_0000827201"/>
</dbReference>